<evidence type="ECO:0000256" key="4">
    <source>
        <dbReference type="ARBA" id="ARBA00022857"/>
    </source>
</evidence>
<evidence type="ECO:0000256" key="5">
    <source>
        <dbReference type="ARBA" id="ARBA00022915"/>
    </source>
</evidence>
<feature type="binding site" evidence="13">
    <location>
        <begin position="122"/>
        <end position="125"/>
    </location>
    <ligand>
        <name>NAD(+)</name>
        <dbReference type="ChEBI" id="CHEBI:57540"/>
    </ligand>
</feature>
<comment type="caution">
    <text evidence="13">Was originally thought to be a dihydrodipicolinate reductase (DHDPR), catalyzing the conversion of dihydrodipicolinate to tetrahydrodipicolinate. However, it was shown in E.coli that the substrate of the enzymatic reaction is not dihydrodipicolinate (DHDP) but in fact (2S,4S)-4-hydroxy-2,3,4,5-tetrahydrodipicolinic acid (HTPA), the product released by the DapA-catalyzed reaction.</text>
</comment>
<sequence length="262" mass="28548">MIRVVVSGIGGKMGRMVSETVLKQHDMKLVGGVDPAIAGKTLGELFKIDDSTPVSATIEDLLVKTQFDVLIDFTRGNVAPHTIEKTLEYRRNVVVGTTGIDGKELDRLGKMANELKVGFFLAPNFSLGAVLMMEFAKKAARYLDHAEIIELHHNQKADAPSGTALRTAYLMSENLKVFNKDTVQGEEKIKCALGGEVNGIRIHSVRLPGFVAHQEVLFGGVGEILTIRHDSLSRESFMPGVLLAIRKVQGLNGFVIGLENLL</sequence>
<comment type="function">
    <text evidence="13">Catalyzes the conversion of 4-hydroxy-tetrahydrodipicolinate (HTPA) to tetrahydrodipicolinate.</text>
</comment>
<evidence type="ECO:0000256" key="7">
    <source>
        <dbReference type="ARBA" id="ARBA00023027"/>
    </source>
</evidence>
<dbReference type="UniPathway" id="UPA00034">
    <property type="reaction ID" value="UER00018"/>
</dbReference>
<dbReference type="EC" id="1.17.1.8" evidence="10 13"/>
<evidence type="ECO:0000256" key="2">
    <source>
        <dbReference type="ARBA" id="ARBA00022490"/>
    </source>
</evidence>
<evidence type="ECO:0000256" key="9">
    <source>
        <dbReference type="ARBA" id="ARBA00037922"/>
    </source>
</evidence>
<feature type="binding site" evidence="13">
    <location>
        <position position="44"/>
    </location>
    <ligand>
        <name>NAD(+)</name>
        <dbReference type="ChEBI" id="CHEBI:57540"/>
    </ligand>
</feature>
<dbReference type="SUPFAM" id="SSF55347">
    <property type="entry name" value="Glyceraldehyde-3-phosphate dehydrogenase-like, C-terminal domain"/>
    <property type="match status" value="1"/>
</dbReference>
<dbReference type="Pfam" id="PF05173">
    <property type="entry name" value="DapB_C"/>
    <property type="match status" value="1"/>
</dbReference>
<feature type="domain" description="Dihydrodipicolinate reductase C-terminal" evidence="15">
    <location>
        <begin position="128"/>
        <end position="262"/>
    </location>
</feature>
<dbReference type="PROSITE" id="PS01298">
    <property type="entry name" value="DAPB"/>
    <property type="match status" value="1"/>
</dbReference>
<keyword evidence="2 13" id="KW-0963">Cytoplasm</keyword>
<dbReference type="GO" id="GO:0008839">
    <property type="term" value="F:4-hydroxy-tetrahydrodipicolinate reductase"/>
    <property type="evidence" value="ECO:0007669"/>
    <property type="project" value="UniProtKB-UniRule"/>
</dbReference>
<evidence type="ECO:0000313" key="16">
    <source>
        <dbReference type="EMBL" id="AWB10805.1"/>
    </source>
</evidence>
<proteinExistence type="inferred from homology"/>
<dbReference type="GO" id="GO:0051287">
    <property type="term" value="F:NAD binding"/>
    <property type="evidence" value="ECO:0007669"/>
    <property type="project" value="UniProtKB-UniRule"/>
</dbReference>
<comment type="pathway">
    <text evidence="9 13">Amino-acid biosynthesis; L-lysine biosynthesis via DAP pathway; (S)-tetrahydrodipicolinate from L-aspartate: step 4/4.</text>
</comment>
<evidence type="ECO:0000256" key="10">
    <source>
        <dbReference type="ARBA" id="ARBA00038983"/>
    </source>
</evidence>
<feature type="active site" description="Proton donor/acceptor" evidence="13">
    <location>
        <position position="152"/>
    </location>
</feature>
<gene>
    <name evidence="13" type="primary">dapB</name>
    <name evidence="16" type="ORF">TDSAC_1465</name>
</gene>
<comment type="catalytic activity">
    <reaction evidence="12 13">
        <text>(S)-2,3,4,5-tetrahydrodipicolinate + NAD(+) + H2O = (2S,4S)-4-hydroxy-2,3,4,5-tetrahydrodipicolinate + NADH + H(+)</text>
        <dbReference type="Rhea" id="RHEA:35323"/>
        <dbReference type="ChEBI" id="CHEBI:15377"/>
        <dbReference type="ChEBI" id="CHEBI:15378"/>
        <dbReference type="ChEBI" id="CHEBI:16845"/>
        <dbReference type="ChEBI" id="CHEBI:57540"/>
        <dbReference type="ChEBI" id="CHEBI:57945"/>
        <dbReference type="ChEBI" id="CHEBI:67139"/>
        <dbReference type="EC" id="1.17.1.8"/>
    </reaction>
</comment>
<dbReference type="SUPFAM" id="SSF51735">
    <property type="entry name" value="NAD(P)-binding Rossmann-fold domains"/>
    <property type="match status" value="1"/>
</dbReference>
<evidence type="ECO:0000259" key="14">
    <source>
        <dbReference type="Pfam" id="PF01113"/>
    </source>
</evidence>
<evidence type="ECO:0000256" key="11">
    <source>
        <dbReference type="ARBA" id="ARBA00049080"/>
    </source>
</evidence>
<keyword evidence="8 13" id="KW-0457">Lysine biosynthesis</keyword>
<evidence type="ECO:0000259" key="15">
    <source>
        <dbReference type="Pfam" id="PF05173"/>
    </source>
</evidence>
<dbReference type="Proteomes" id="UP000244792">
    <property type="component" value="Chromosome"/>
</dbReference>
<comment type="similarity">
    <text evidence="1 13">Belongs to the DapB family.</text>
</comment>
<keyword evidence="3 13" id="KW-0028">Amino-acid biosynthesis</keyword>
<keyword evidence="17" id="KW-1185">Reference proteome</keyword>
<evidence type="ECO:0000256" key="3">
    <source>
        <dbReference type="ARBA" id="ARBA00022605"/>
    </source>
</evidence>
<dbReference type="CDD" id="cd02274">
    <property type="entry name" value="DHDPR_N"/>
    <property type="match status" value="1"/>
</dbReference>
<protein>
    <recommendedName>
        <fullName evidence="10 13">4-hydroxy-tetrahydrodipicolinate reductase</fullName>
        <shortName evidence="13">HTPA reductase</shortName>
        <ecNumber evidence="10 13">1.17.1.8</ecNumber>
    </recommendedName>
</protein>
<dbReference type="Gene3D" id="3.30.360.10">
    <property type="entry name" value="Dihydrodipicolinate Reductase, domain 2"/>
    <property type="match status" value="1"/>
</dbReference>
<dbReference type="InterPro" id="IPR022663">
    <property type="entry name" value="DapB_C"/>
</dbReference>
<evidence type="ECO:0000256" key="13">
    <source>
        <dbReference type="HAMAP-Rule" id="MF_00102"/>
    </source>
</evidence>
<dbReference type="PIRSF" id="PIRSF000161">
    <property type="entry name" value="DHPR"/>
    <property type="match status" value="1"/>
</dbReference>
<dbReference type="GO" id="GO:0016726">
    <property type="term" value="F:oxidoreductase activity, acting on CH or CH2 groups, NAD or NADP as acceptor"/>
    <property type="evidence" value="ECO:0007669"/>
    <property type="project" value="UniProtKB-UniRule"/>
</dbReference>
<evidence type="ECO:0000256" key="6">
    <source>
        <dbReference type="ARBA" id="ARBA00023002"/>
    </source>
</evidence>
<comment type="subunit">
    <text evidence="13">Homotetramer.</text>
</comment>
<evidence type="ECO:0000313" key="17">
    <source>
        <dbReference type="Proteomes" id="UP000244792"/>
    </source>
</evidence>
<dbReference type="GO" id="GO:0019877">
    <property type="term" value="P:diaminopimelate biosynthetic process"/>
    <property type="evidence" value="ECO:0007669"/>
    <property type="project" value="UniProtKB-UniRule"/>
</dbReference>
<evidence type="ECO:0000256" key="12">
    <source>
        <dbReference type="ARBA" id="ARBA00049396"/>
    </source>
</evidence>
<reference evidence="16 17" key="1">
    <citation type="submission" date="2017-04" db="EMBL/GenBank/DDBJ databases">
        <title>Genomic insights into metabolism of Thermodesulfobium acidiphilum.</title>
        <authorList>
            <person name="Toshchakov S.V."/>
            <person name="Frolov E.N."/>
            <person name="Kublanov I.V."/>
            <person name="Samarov N.I."/>
            <person name="Novikov A."/>
            <person name="Lebedinsky A.V."/>
            <person name="Bonch-Osmolovskaya E.A."/>
            <person name="Chernyh N.A."/>
        </authorList>
    </citation>
    <scope>NUCLEOTIDE SEQUENCE [LARGE SCALE GENOMIC DNA]</scope>
    <source>
        <strain evidence="16 17">3127-1</strain>
    </source>
</reference>
<dbReference type="PANTHER" id="PTHR20836">
    <property type="entry name" value="DIHYDRODIPICOLINATE REDUCTASE"/>
    <property type="match status" value="1"/>
</dbReference>
<dbReference type="FunFam" id="3.30.360.10:FF:000009">
    <property type="entry name" value="4-hydroxy-tetrahydrodipicolinate reductase"/>
    <property type="match status" value="1"/>
</dbReference>
<keyword evidence="6 13" id="KW-0560">Oxidoreductase</keyword>
<dbReference type="InterPro" id="IPR000846">
    <property type="entry name" value="DapB_N"/>
</dbReference>
<feature type="binding site" evidence="13">
    <location>
        <position position="47"/>
    </location>
    <ligand>
        <name>NADP(+)</name>
        <dbReference type="ChEBI" id="CHEBI:58349"/>
    </ligand>
</feature>
<dbReference type="NCBIfam" id="TIGR00036">
    <property type="entry name" value="dapB"/>
    <property type="match status" value="1"/>
</dbReference>
<comment type="catalytic activity">
    <reaction evidence="11 13">
        <text>(S)-2,3,4,5-tetrahydrodipicolinate + NADP(+) + H2O = (2S,4S)-4-hydroxy-2,3,4,5-tetrahydrodipicolinate + NADPH + H(+)</text>
        <dbReference type="Rhea" id="RHEA:35331"/>
        <dbReference type="ChEBI" id="CHEBI:15377"/>
        <dbReference type="ChEBI" id="CHEBI:15378"/>
        <dbReference type="ChEBI" id="CHEBI:16845"/>
        <dbReference type="ChEBI" id="CHEBI:57783"/>
        <dbReference type="ChEBI" id="CHEBI:58349"/>
        <dbReference type="ChEBI" id="CHEBI:67139"/>
        <dbReference type="EC" id="1.17.1.8"/>
    </reaction>
</comment>
<comment type="subcellular location">
    <subcellularLocation>
        <location evidence="13">Cytoplasm</location>
    </subcellularLocation>
</comment>
<dbReference type="HAMAP" id="MF_00102">
    <property type="entry name" value="DapB"/>
    <property type="match status" value="1"/>
</dbReference>
<evidence type="ECO:0000256" key="1">
    <source>
        <dbReference type="ARBA" id="ARBA00006642"/>
    </source>
</evidence>
<dbReference type="GO" id="GO:0050661">
    <property type="term" value="F:NADP binding"/>
    <property type="evidence" value="ECO:0007669"/>
    <property type="project" value="UniProtKB-UniRule"/>
</dbReference>
<keyword evidence="7 13" id="KW-0520">NAD</keyword>
<dbReference type="Gene3D" id="3.40.50.720">
    <property type="entry name" value="NAD(P)-binding Rossmann-like Domain"/>
    <property type="match status" value="1"/>
</dbReference>
<organism evidence="16 17">
    <name type="scientific">Thermodesulfobium acidiphilum</name>
    <dbReference type="NCBI Taxonomy" id="1794699"/>
    <lineage>
        <taxon>Bacteria</taxon>
        <taxon>Pseudomonadati</taxon>
        <taxon>Thermodesulfobiota</taxon>
        <taxon>Thermodesulfobiia</taxon>
        <taxon>Thermodesulfobiales</taxon>
        <taxon>Thermodesulfobiaceae</taxon>
        <taxon>Thermodesulfobium</taxon>
    </lineage>
</organism>
<dbReference type="GO" id="GO:0005829">
    <property type="term" value="C:cytosol"/>
    <property type="evidence" value="ECO:0007669"/>
    <property type="project" value="TreeGrafter"/>
</dbReference>
<name>A0A2R4W206_THEAF</name>
<dbReference type="InterPro" id="IPR036291">
    <property type="entry name" value="NAD(P)-bd_dom_sf"/>
</dbReference>
<evidence type="ECO:0000256" key="8">
    <source>
        <dbReference type="ARBA" id="ARBA00023154"/>
    </source>
</evidence>
<accession>A0A2R4W206</accession>
<dbReference type="GO" id="GO:0009089">
    <property type="term" value="P:lysine biosynthetic process via diaminopimelate"/>
    <property type="evidence" value="ECO:0007669"/>
    <property type="project" value="UniProtKB-UniRule"/>
</dbReference>
<dbReference type="PANTHER" id="PTHR20836:SF0">
    <property type="entry name" value="4-HYDROXY-TETRAHYDRODIPICOLINATE REDUCTASE 1, CHLOROPLASTIC-RELATED"/>
    <property type="match status" value="1"/>
</dbReference>
<feature type="active site" description="Proton donor" evidence="13">
    <location>
        <position position="156"/>
    </location>
</feature>
<feature type="binding site" evidence="13">
    <location>
        <begin position="162"/>
        <end position="163"/>
    </location>
    <ligand>
        <name>(S)-2,3,4,5-tetrahydrodipicolinate</name>
        <dbReference type="ChEBI" id="CHEBI:16845"/>
    </ligand>
</feature>
<dbReference type="Pfam" id="PF01113">
    <property type="entry name" value="DapB_N"/>
    <property type="match status" value="1"/>
</dbReference>
<feature type="binding site" evidence="13">
    <location>
        <begin position="96"/>
        <end position="98"/>
    </location>
    <ligand>
        <name>NAD(+)</name>
        <dbReference type="ChEBI" id="CHEBI:57540"/>
    </ligand>
</feature>
<feature type="binding site" evidence="13">
    <location>
        <begin position="8"/>
        <end position="13"/>
    </location>
    <ligand>
        <name>NAD(+)</name>
        <dbReference type="ChEBI" id="CHEBI:57540"/>
    </ligand>
</feature>
<feature type="domain" description="Dihydrodipicolinate reductase N-terminal" evidence="14">
    <location>
        <begin position="2"/>
        <end position="125"/>
    </location>
</feature>
<dbReference type="KEGG" id="taci:TDSAC_1465"/>
<keyword evidence="4 13" id="KW-0521">NADP</keyword>
<keyword evidence="5 13" id="KW-0220">Diaminopimelate biosynthesis</keyword>
<dbReference type="InterPro" id="IPR022664">
    <property type="entry name" value="DapB_N_CS"/>
</dbReference>
<dbReference type="InterPro" id="IPR023940">
    <property type="entry name" value="DHDPR_bac"/>
</dbReference>
<feature type="binding site" evidence="13">
    <location>
        <position position="153"/>
    </location>
    <ligand>
        <name>(S)-2,3,4,5-tetrahydrodipicolinate</name>
        <dbReference type="ChEBI" id="CHEBI:16845"/>
    </ligand>
</feature>
<dbReference type="AlphaFoldDB" id="A0A2R4W206"/>
<dbReference type="EMBL" id="CP020921">
    <property type="protein sequence ID" value="AWB10805.1"/>
    <property type="molecule type" value="Genomic_DNA"/>
</dbReference>